<protein>
    <submittedName>
        <fullName evidence="15">YadA-like family protein</fullName>
    </submittedName>
</protein>
<evidence type="ECO:0000256" key="8">
    <source>
        <dbReference type="ARBA" id="ARBA00022927"/>
    </source>
</evidence>
<evidence type="ECO:0000313" key="15">
    <source>
        <dbReference type="EMBL" id="WBO24363.1"/>
    </source>
</evidence>
<keyword evidence="4" id="KW-0813">Transport</keyword>
<dbReference type="EMBL" id="CP115174">
    <property type="protein sequence ID" value="WBO24363.1"/>
    <property type="molecule type" value="Genomic_DNA"/>
</dbReference>
<feature type="domain" description="Trimeric autotransporter adhesin YadA-like stalk" evidence="14">
    <location>
        <begin position="802"/>
        <end position="839"/>
    </location>
</feature>
<feature type="domain" description="Trimeric autotransporter adhesin YadA-like stalk" evidence="14">
    <location>
        <begin position="458"/>
        <end position="493"/>
    </location>
</feature>
<name>A0ABY7NSL2_9SPHN</name>
<keyword evidence="6" id="KW-0812">Transmembrane</keyword>
<dbReference type="Gene3D" id="3.30.1300.30">
    <property type="entry name" value="GSPII I/J protein-like"/>
    <property type="match status" value="1"/>
</dbReference>
<keyword evidence="7" id="KW-0732">Signal</keyword>
<dbReference type="InterPro" id="IPR011049">
    <property type="entry name" value="Serralysin-like_metalloprot_C"/>
</dbReference>
<comment type="subcellular location">
    <subcellularLocation>
        <location evidence="2">Cell outer membrane</location>
    </subcellularLocation>
    <subcellularLocation>
        <location evidence="1">Cell surface</location>
    </subcellularLocation>
</comment>
<dbReference type="InterPro" id="IPR045584">
    <property type="entry name" value="Pilin-like"/>
</dbReference>
<feature type="domain" description="Trimeric autotransporter adhesin YadA-like stalk" evidence="14">
    <location>
        <begin position="607"/>
        <end position="640"/>
    </location>
</feature>
<accession>A0ABY7NSL2</accession>
<dbReference type="InterPro" id="IPR008640">
    <property type="entry name" value="Adhesin_Head_dom"/>
</dbReference>
<dbReference type="Proteomes" id="UP001210865">
    <property type="component" value="Chromosome"/>
</dbReference>
<feature type="domain" description="Trimeric autotransporter adhesin YadA-like stalk" evidence="14">
    <location>
        <begin position="316"/>
        <end position="358"/>
    </location>
</feature>
<feature type="domain" description="Trimeric autotransporter adhesin YadA-like stalk" evidence="14">
    <location>
        <begin position="402"/>
        <end position="433"/>
    </location>
</feature>
<feature type="domain" description="Trimeric autotransporter adhesin YadA-like stalk" evidence="14">
    <location>
        <begin position="262"/>
        <end position="293"/>
    </location>
</feature>
<evidence type="ECO:0000256" key="5">
    <source>
        <dbReference type="ARBA" id="ARBA00022452"/>
    </source>
</evidence>
<dbReference type="Pfam" id="PF05658">
    <property type="entry name" value="YadA_head"/>
    <property type="match status" value="2"/>
</dbReference>
<evidence type="ECO:0000259" key="13">
    <source>
        <dbReference type="Pfam" id="PF05658"/>
    </source>
</evidence>
<dbReference type="Gene3D" id="6.10.250.2040">
    <property type="match status" value="1"/>
</dbReference>
<evidence type="ECO:0000256" key="4">
    <source>
        <dbReference type="ARBA" id="ARBA00022448"/>
    </source>
</evidence>
<feature type="domain" description="Trimeric autotransporter adhesin YadA-like stalk" evidence="14">
    <location>
        <begin position="876"/>
        <end position="912"/>
    </location>
</feature>
<organism evidence="15 16">
    <name type="scientific">Sphingomonas abietis</name>
    <dbReference type="NCBI Taxonomy" id="3012344"/>
    <lineage>
        <taxon>Bacteria</taxon>
        <taxon>Pseudomonadati</taxon>
        <taxon>Pseudomonadota</taxon>
        <taxon>Alphaproteobacteria</taxon>
        <taxon>Sphingomonadales</taxon>
        <taxon>Sphingomonadaceae</taxon>
        <taxon>Sphingomonas</taxon>
    </lineage>
</organism>
<dbReference type="SUPFAM" id="SSF101967">
    <property type="entry name" value="Adhesin YadA, collagen-binding domain"/>
    <property type="match status" value="5"/>
</dbReference>
<evidence type="ECO:0000256" key="6">
    <source>
        <dbReference type="ARBA" id="ARBA00022692"/>
    </source>
</evidence>
<evidence type="ECO:0000256" key="10">
    <source>
        <dbReference type="ARBA" id="ARBA00023237"/>
    </source>
</evidence>
<evidence type="ECO:0000256" key="7">
    <source>
        <dbReference type="ARBA" id="ARBA00022729"/>
    </source>
</evidence>
<evidence type="ECO:0000256" key="1">
    <source>
        <dbReference type="ARBA" id="ARBA00004241"/>
    </source>
</evidence>
<keyword evidence="10" id="KW-0998">Cell outer membrane</keyword>
<feature type="compositionally biased region" description="Polar residues" evidence="11">
    <location>
        <begin position="712"/>
        <end position="728"/>
    </location>
</feature>
<proteinExistence type="inferred from homology"/>
<evidence type="ECO:0000256" key="3">
    <source>
        <dbReference type="ARBA" id="ARBA00005848"/>
    </source>
</evidence>
<feature type="domain" description="Trimeric autotransporter adhesin YadA-like head" evidence="13">
    <location>
        <begin position="547"/>
        <end position="572"/>
    </location>
</feature>
<feature type="domain" description="Trimeric autotransporter adhesin YadA-like stalk" evidence="14">
    <location>
        <begin position="661"/>
        <end position="703"/>
    </location>
</feature>
<feature type="domain" description="Trimeric autotransporter adhesin YadA-like head" evidence="13">
    <location>
        <begin position="204"/>
        <end position="227"/>
    </location>
</feature>
<dbReference type="Pfam" id="PF05662">
    <property type="entry name" value="YadA_stalk"/>
    <property type="match status" value="9"/>
</dbReference>
<dbReference type="Gene3D" id="2.150.10.10">
    <property type="entry name" value="Serralysin-like metalloprotease, C-terminal"/>
    <property type="match status" value="2"/>
</dbReference>
<evidence type="ECO:0000313" key="16">
    <source>
        <dbReference type="Proteomes" id="UP001210865"/>
    </source>
</evidence>
<sequence length="1000" mass="96591">MVLVTQGHSTDFIAESCAGSAANRAHATKRSISAIAILMATACLASQAHAQAATTPNLVSACSGVSLPRSAVTGIITPVINGIVDPIQTAVNPLLGVLGLNINTTTLLDGAAAGDPITLQVLNANGTVVGPDDRCDLQADSLGLNTEGGIAIGGNRITGLGTNGQQASAGEANSIAFGNAAATAATSANSIAFGSGASVGENAADATALGTGAQVTAANSVALGSNSVANRGASPTYTATGLATPQTSFGEVSVGAAGAERQITNVAAGSAPTDAVNVAQLDGVAAQVGDVADTAVFYDSAAKNNVTLAGAGGTTITNVAPGALAATSTDAVNGSQLFATNGNVTNNMNAITNLTSNIQNGSVGTVRYSNSATPTVPNGGTPTNDLTLVGATAAPVGLHDVRDGTVAAGSTDAVNGGQLYTLSSQVGTLGGLAVQYDDATRTRVTLGGAGAAPVALGNVAAGTLAAGSTDAVNGGQLVALGNGVAGAIGGGTAYDPTTNSLTTSLTYGGATYGSVQAAFNAVDGAVNGGAGIRYFHVQSTLGDSVVSADNSMAIGPEANASAANSVALGTGSTAARGANVGYTAVGLAAPQTSAGELSVGAAGEERQITNVAAGSAPTDAVNVAQLTGVADQVAALGSTAVQYDGTDKSTVTLGGAGGTTVTNVKAGTVSATSTDAVNGSQLYATNVNVANNTTAITNLSNSVANGSAGPVQYSNPDDPTTPNGGTRTNDLTLVGAAAGSVGLHNVGNGSISAGSTDAVNGGQVYALALTAVNAVSYDTDANGNRTNTVTLAGGNLAAPVTIANVADGTVAAGSTEAVNGGQLYTTNQAVTTAQTTANTALALGQNSVQYDNASHTDVTLGSTGGDDTPSAPVAVHNVAAGTSPTDAVNLAQLNSGINSAVTQANSYTDQRFAAINYDLRKVRRDSYAGTAGALAAAGLPQAYEAGKGMVAMAGGTYQGQSAFALGLSKAMNDSHTVVKLSATYDTQGRAGGAAGVGYQF</sequence>
<evidence type="ECO:0000256" key="9">
    <source>
        <dbReference type="ARBA" id="ARBA00023136"/>
    </source>
</evidence>
<keyword evidence="16" id="KW-1185">Reference proteome</keyword>
<dbReference type="InterPro" id="IPR008635">
    <property type="entry name" value="Coiled_stalk_dom"/>
</dbReference>
<dbReference type="RefSeq" id="WP_270078990.1">
    <property type="nucleotide sequence ID" value="NZ_CP115174.1"/>
</dbReference>
<gene>
    <name evidence="15" type="ORF">PBT88_09800</name>
</gene>
<evidence type="ECO:0000259" key="14">
    <source>
        <dbReference type="Pfam" id="PF05662"/>
    </source>
</evidence>
<keyword evidence="8" id="KW-0653">Protein transport</keyword>
<evidence type="ECO:0000256" key="11">
    <source>
        <dbReference type="SAM" id="MobiDB-lite"/>
    </source>
</evidence>
<reference evidence="15 16" key="1">
    <citation type="submission" date="2022-12" db="EMBL/GenBank/DDBJ databases">
        <title>Sphingomonas abieness sp. nov., an endophytic bacterium isolated from Abies koreana.</title>
        <authorList>
            <person name="Jiang L."/>
            <person name="Lee J."/>
        </authorList>
    </citation>
    <scope>NUCLEOTIDE SEQUENCE [LARGE SCALE GENOMIC DNA]</scope>
    <source>
        <strain evidence="16">PAMB 00755</strain>
    </source>
</reference>
<feature type="domain" description="Trimeric autotransporter adhesin YadA-like stalk" evidence="14">
    <location>
        <begin position="744"/>
        <end position="776"/>
    </location>
</feature>
<dbReference type="Pfam" id="PF03895">
    <property type="entry name" value="YadA_anchor"/>
    <property type="match status" value="1"/>
</dbReference>
<keyword evidence="9" id="KW-0472">Membrane</keyword>
<comment type="similarity">
    <text evidence="3">Belongs to the autotransporter-2 (AT-2) (TC 1.B.40) family.</text>
</comment>
<feature type="region of interest" description="Disordered" evidence="11">
    <location>
        <begin position="707"/>
        <end position="728"/>
    </location>
</feature>
<dbReference type="InterPro" id="IPR005594">
    <property type="entry name" value="YadA_C"/>
</dbReference>
<feature type="domain" description="Trimeric autotransporter adhesin YadA-like C-terminal membrane anchor" evidence="12">
    <location>
        <begin position="940"/>
        <end position="1000"/>
    </location>
</feature>
<dbReference type="SUPFAM" id="SSF54523">
    <property type="entry name" value="Pili subunits"/>
    <property type="match status" value="1"/>
</dbReference>
<evidence type="ECO:0000256" key="2">
    <source>
        <dbReference type="ARBA" id="ARBA00004442"/>
    </source>
</evidence>
<dbReference type="Gene3D" id="1.20.5.170">
    <property type="match status" value="6"/>
</dbReference>
<keyword evidence="5" id="KW-1134">Transmembrane beta strand</keyword>
<evidence type="ECO:0000259" key="12">
    <source>
        <dbReference type="Pfam" id="PF03895"/>
    </source>
</evidence>